<accession>A0A6A3WVX6</accession>
<sequence length="124" mass="13867">MAQRSFAEIRVGIRGSGNSEDHYYEEYTLQELQDGVKVIQWLAAQSWWYGLQLTAMAPPDLHGVVSLYSIDNHSRTMSTRWGGKCCIRSLKIIKFRSRKQATTPGASGLKSLYSTALLVVCPAL</sequence>
<name>A0A6A3WVX6_9STRA</name>
<feature type="domain" description="Xaa-Pro dipeptidyl-peptidase-like" evidence="1">
    <location>
        <begin position="1"/>
        <end position="48"/>
    </location>
</feature>
<evidence type="ECO:0000259" key="1">
    <source>
        <dbReference type="Pfam" id="PF02129"/>
    </source>
</evidence>
<dbReference type="AlphaFoldDB" id="A0A6A3WVX6"/>
<gene>
    <name evidence="2" type="ORF">PF002_g24874</name>
</gene>
<dbReference type="SUPFAM" id="SSF53474">
    <property type="entry name" value="alpha/beta-Hydrolases"/>
    <property type="match status" value="1"/>
</dbReference>
<evidence type="ECO:0000313" key="3">
    <source>
        <dbReference type="Proteomes" id="UP000440367"/>
    </source>
</evidence>
<proteinExistence type="predicted"/>
<dbReference type="EMBL" id="QXGD01002335">
    <property type="protein sequence ID" value="KAE9190053.1"/>
    <property type="molecule type" value="Genomic_DNA"/>
</dbReference>
<protein>
    <recommendedName>
        <fullName evidence="1">Xaa-Pro dipeptidyl-peptidase-like domain-containing protein</fullName>
    </recommendedName>
</protein>
<dbReference type="Pfam" id="PF02129">
    <property type="entry name" value="Peptidase_S15"/>
    <property type="match status" value="1"/>
</dbReference>
<evidence type="ECO:0000313" key="2">
    <source>
        <dbReference type="EMBL" id="KAE9190053.1"/>
    </source>
</evidence>
<dbReference type="InterPro" id="IPR000383">
    <property type="entry name" value="Xaa-Pro-like_dom"/>
</dbReference>
<organism evidence="2 3">
    <name type="scientific">Phytophthora fragariae</name>
    <dbReference type="NCBI Taxonomy" id="53985"/>
    <lineage>
        <taxon>Eukaryota</taxon>
        <taxon>Sar</taxon>
        <taxon>Stramenopiles</taxon>
        <taxon>Oomycota</taxon>
        <taxon>Peronosporomycetes</taxon>
        <taxon>Peronosporales</taxon>
        <taxon>Peronosporaceae</taxon>
        <taxon>Phytophthora</taxon>
    </lineage>
</organism>
<dbReference type="GO" id="GO:0016787">
    <property type="term" value="F:hydrolase activity"/>
    <property type="evidence" value="ECO:0007669"/>
    <property type="project" value="InterPro"/>
</dbReference>
<comment type="caution">
    <text evidence="2">The sequence shown here is derived from an EMBL/GenBank/DDBJ whole genome shotgun (WGS) entry which is preliminary data.</text>
</comment>
<reference evidence="2 3" key="1">
    <citation type="submission" date="2018-08" db="EMBL/GenBank/DDBJ databases">
        <title>Genomic investigation of the strawberry pathogen Phytophthora fragariae indicates pathogenicity is determined by transcriptional variation in three key races.</title>
        <authorList>
            <person name="Adams T.M."/>
            <person name="Armitage A.D."/>
            <person name="Sobczyk M.K."/>
            <person name="Bates H.J."/>
            <person name="Dunwell J.M."/>
            <person name="Nellist C.F."/>
            <person name="Harrison R.J."/>
        </authorList>
    </citation>
    <scope>NUCLEOTIDE SEQUENCE [LARGE SCALE GENOMIC DNA]</scope>
    <source>
        <strain evidence="2 3">BC-1</strain>
    </source>
</reference>
<dbReference type="InterPro" id="IPR029058">
    <property type="entry name" value="AB_hydrolase_fold"/>
</dbReference>
<dbReference type="Gene3D" id="3.40.50.1820">
    <property type="entry name" value="alpha/beta hydrolase"/>
    <property type="match status" value="1"/>
</dbReference>
<dbReference type="Proteomes" id="UP000440367">
    <property type="component" value="Unassembled WGS sequence"/>
</dbReference>